<dbReference type="PROSITE" id="PS50111">
    <property type="entry name" value="CHEMOTAXIS_TRANSDUC_2"/>
    <property type="match status" value="1"/>
</dbReference>
<accession>A0A6L7HZ40</accession>
<comment type="subcellular location">
    <subcellularLocation>
        <location evidence="1">Cell inner membrane</location>
        <topology evidence="1">Multi-pass membrane protein</topology>
    </subcellularLocation>
</comment>
<dbReference type="FunFam" id="3.30.450.20:FF:000046">
    <property type="entry name" value="Aerotaxis sensor receptor"/>
    <property type="match status" value="1"/>
</dbReference>
<feature type="domain" description="Methyl-accepting transducer" evidence="13">
    <location>
        <begin position="244"/>
        <end position="480"/>
    </location>
</feature>
<protein>
    <submittedName>
        <fullName evidence="15">PAS domain-containing protein</fullName>
    </submittedName>
</protein>
<evidence type="ECO:0000256" key="11">
    <source>
        <dbReference type="PROSITE-ProRule" id="PRU00284"/>
    </source>
</evidence>
<dbReference type="PROSITE" id="PS50112">
    <property type="entry name" value="PAS"/>
    <property type="match status" value="1"/>
</dbReference>
<dbReference type="PANTHER" id="PTHR32089">
    <property type="entry name" value="METHYL-ACCEPTING CHEMOTAXIS PROTEIN MCPB"/>
    <property type="match status" value="1"/>
</dbReference>
<dbReference type="SUPFAM" id="SSF55785">
    <property type="entry name" value="PYP-like sensor domain (PAS domain)"/>
    <property type="match status" value="1"/>
</dbReference>
<evidence type="ECO:0000256" key="9">
    <source>
        <dbReference type="ARBA" id="ARBA00023224"/>
    </source>
</evidence>
<keyword evidence="3" id="KW-0488">Methylation</keyword>
<dbReference type="PANTHER" id="PTHR32089:SF74">
    <property type="entry name" value="METHYL-ACCEPTING CHEMOTAXIS PROTEIN AER"/>
    <property type="match status" value="1"/>
</dbReference>
<evidence type="ECO:0000256" key="4">
    <source>
        <dbReference type="ARBA" id="ARBA00022500"/>
    </source>
</evidence>
<dbReference type="InterPro" id="IPR004090">
    <property type="entry name" value="Chemotax_Me-accpt_rcpt"/>
</dbReference>
<proteinExistence type="inferred from homology"/>
<dbReference type="GO" id="GO:0004888">
    <property type="term" value="F:transmembrane signaling receptor activity"/>
    <property type="evidence" value="ECO:0007669"/>
    <property type="project" value="InterPro"/>
</dbReference>
<dbReference type="Pfam" id="PF00015">
    <property type="entry name" value="MCPsignal"/>
    <property type="match status" value="1"/>
</dbReference>
<dbReference type="InterPro" id="IPR035965">
    <property type="entry name" value="PAS-like_dom_sf"/>
</dbReference>
<feature type="domain" description="PAS" evidence="14">
    <location>
        <begin position="25"/>
        <end position="60"/>
    </location>
</feature>
<evidence type="ECO:0000256" key="12">
    <source>
        <dbReference type="SAM" id="Phobius"/>
    </source>
</evidence>
<evidence type="ECO:0000313" key="16">
    <source>
        <dbReference type="Proteomes" id="UP000474778"/>
    </source>
</evidence>
<evidence type="ECO:0000259" key="14">
    <source>
        <dbReference type="PROSITE" id="PS50112"/>
    </source>
</evidence>
<dbReference type="SMART" id="SM00283">
    <property type="entry name" value="MA"/>
    <property type="match status" value="1"/>
</dbReference>
<dbReference type="InterPro" id="IPR013655">
    <property type="entry name" value="PAS_fold_3"/>
</dbReference>
<evidence type="ECO:0000256" key="10">
    <source>
        <dbReference type="ARBA" id="ARBA00029447"/>
    </source>
</evidence>
<evidence type="ECO:0000313" key="15">
    <source>
        <dbReference type="EMBL" id="MXR68331.1"/>
    </source>
</evidence>
<organism evidence="15 16">
    <name type="scientific">Shewanella insulae</name>
    <dbReference type="NCBI Taxonomy" id="2681496"/>
    <lineage>
        <taxon>Bacteria</taxon>
        <taxon>Pseudomonadati</taxon>
        <taxon>Pseudomonadota</taxon>
        <taxon>Gammaproteobacteria</taxon>
        <taxon>Alteromonadales</taxon>
        <taxon>Shewanellaceae</taxon>
        <taxon>Shewanella</taxon>
    </lineage>
</organism>
<keyword evidence="7 12" id="KW-1133">Transmembrane helix</keyword>
<dbReference type="RefSeq" id="WP_160794526.1">
    <property type="nucleotide sequence ID" value="NZ_WRPA01000004.1"/>
</dbReference>
<comment type="similarity">
    <text evidence="10">Belongs to the methyl-accepting chemotaxis (MCP) protein family.</text>
</comment>
<name>A0A6L7HZ40_9GAMM</name>
<dbReference type="FunFam" id="1.10.287.950:FF:000001">
    <property type="entry name" value="Methyl-accepting chemotaxis sensory transducer"/>
    <property type="match status" value="1"/>
</dbReference>
<sequence>MRNNQPVIDNEVALTDDDILLSTTDLKGNIGYANEDFCRICGFSEEELLSQPHNIVRHPDMPKAAFAMLWQRLRQQQSWLGVVKNRCKDGSYYWVNAYVAPVMENGQVKEYQSVRRRASQAQVDRASDIYQSLNKSEQRSEIKDAKLSYGGKLTLFALVCLLLGIALSNISPWLALLCAPLLVFGMRAMLAPLRALNQHALSIVSDPVARHIYAGRRDELGNIQFAMEFTTAEIAGVVGRMTDASTTIARDSDTLLSSITATADRADGQNQQTAQAAAAVEELTASFNELGQQIKQVSADVEASQAAVQQGYEQLDAVVASIDELHSEVGNFAQVVSEIEHDSVAINQVLEVITKIAEQTNLLALNAAIEAARAGESGRGFAVVADEVRQLSARTADSTSQIDAIIAKFQQSTANAAHTLSAGQRQATQAVQLVKQAEAVFAELVTRIDKINQMTELSADAMQEQGLAAVDISDSLQAISELASEGFEQSQADRRLGERSSLKSMESRQLARQFWRQAVHRANA</sequence>
<evidence type="ECO:0000256" key="7">
    <source>
        <dbReference type="ARBA" id="ARBA00022989"/>
    </source>
</evidence>
<dbReference type="AlphaFoldDB" id="A0A6L7HZ40"/>
<dbReference type="Pfam" id="PF08447">
    <property type="entry name" value="PAS_3"/>
    <property type="match status" value="1"/>
</dbReference>
<dbReference type="SMART" id="SM00086">
    <property type="entry name" value="PAC"/>
    <property type="match status" value="1"/>
</dbReference>
<keyword evidence="9 11" id="KW-0807">Transducer</keyword>
<comment type="caution">
    <text evidence="15">The sequence shown here is derived from an EMBL/GenBank/DDBJ whole genome shotgun (WGS) entry which is preliminary data.</text>
</comment>
<dbReference type="PRINTS" id="PR00260">
    <property type="entry name" value="CHEMTRNSDUCR"/>
</dbReference>
<dbReference type="Gene3D" id="3.30.450.20">
    <property type="entry name" value="PAS domain"/>
    <property type="match status" value="1"/>
</dbReference>
<keyword evidence="16" id="KW-1185">Reference proteome</keyword>
<dbReference type="GO" id="GO:0007165">
    <property type="term" value="P:signal transduction"/>
    <property type="evidence" value="ECO:0007669"/>
    <property type="project" value="UniProtKB-KW"/>
</dbReference>
<dbReference type="GO" id="GO:0005886">
    <property type="term" value="C:plasma membrane"/>
    <property type="evidence" value="ECO:0007669"/>
    <property type="project" value="UniProtKB-SubCell"/>
</dbReference>
<dbReference type="GO" id="GO:0052131">
    <property type="term" value="P:positive aerotaxis"/>
    <property type="evidence" value="ECO:0007669"/>
    <property type="project" value="UniProtKB-ARBA"/>
</dbReference>
<keyword evidence="8 12" id="KW-0472">Membrane</keyword>
<evidence type="ECO:0000256" key="6">
    <source>
        <dbReference type="ARBA" id="ARBA00022692"/>
    </source>
</evidence>
<keyword evidence="5" id="KW-0997">Cell inner membrane</keyword>
<dbReference type="Proteomes" id="UP000474778">
    <property type="component" value="Unassembled WGS sequence"/>
</dbReference>
<evidence type="ECO:0000256" key="1">
    <source>
        <dbReference type="ARBA" id="ARBA00004429"/>
    </source>
</evidence>
<evidence type="ECO:0000256" key="8">
    <source>
        <dbReference type="ARBA" id="ARBA00023136"/>
    </source>
</evidence>
<keyword evidence="6 12" id="KW-0812">Transmembrane</keyword>
<dbReference type="CDD" id="cd11386">
    <property type="entry name" value="MCP_signal"/>
    <property type="match status" value="1"/>
</dbReference>
<dbReference type="EMBL" id="WRPA01000004">
    <property type="protein sequence ID" value="MXR68331.1"/>
    <property type="molecule type" value="Genomic_DNA"/>
</dbReference>
<feature type="transmembrane region" description="Helical" evidence="12">
    <location>
        <begin position="149"/>
        <end position="167"/>
    </location>
</feature>
<dbReference type="InterPro" id="IPR004089">
    <property type="entry name" value="MCPsignal_dom"/>
</dbReference>
<evidence type="ECO:0000256" key="2">
    <source>
        <dbReference type="ARBA" id="ARBA00022475"/>
    </source>
</evidence>
<gene>
    <name evidence="15" type="ORF">GNT65_06525</name>
</gene>
<dbReference type="SUPFAM" id="SSF58104">
    <property type="entry name" value="Methyl-accepting chemotaxis protein (MCP) signaling domain"/>
    <property type="match status" value="1"/>
</dbReference>
<dbReference type="InterPro" id="IPR001610">
    <property type="entry name" value="PAC"/>
</dbReference>
<dbReference type="Gene3D" id="1.10.287.950">
    <property type="entry name" value="Methyl-accepting chemotaxis protein"/>
    <property type="match status" value="1"/>
</dbReference>
<evidence type="ECO:0000256" key="5">
    <source>
        <dbReference type="ARBA" id="ARBA00022519"/>
    </source>
</evidence>
<evidence type="ECO:0000259" key="13">
    <source>
        <dbReference type="PROSITE" id="PS50111"/>
    </source>
</evidence>
<dbReference type="NCBIfam" id="TIGR00229">
    <property type="entry name" value="sensory_box"/>
    <property type="match status" value="1"/>
</dbReference>
<dbReference type="InterPro" id="IPR000014">
    <property type="entry name" value="PAS"/>
</dbReference>
<dbReference type="CDD" id="cd00130">
    <property type="entry name" value="PAS"/>
    <property type="match status" value="1"/>
</dbReference>
<evidence type="ECO:0000256" key="3">
    <source>
        <dbReference type="ARBA" id="ARBA00022481"/>
    </source>
</evidence>
<keyword evidence="2" id="KW-1003">Cell membrane</keyword>
<reference evidence="15 16" key="1">
    <citation type="submission" date="2019-12" db="EMBL/GenBank/DDBJ databases">
        <title>Shewanella insulae sp. nov., isolated from a tidal flat.</title>
        <authorList>
            <person name="Yoon J.-H."/>
        </authorList>
    </citation>
    <scope>NUCLEOTIDE SEQUENCE [LARGE SCALE GENOMIC DNA]</scope>
    <source>
        <strain evidence="15 16">JBTF-M18</strain>
    </source>
</reference>
<keyword evidence="4" id="KW-0145">Chemotaxis</keyword>